<evidence type="ECO:0000259" key="11">
    <source>
        <dbReference type="PROSITE" id="PS50864"/>
    </source>
</evidence>
<evidence type="ECO:0000259" key="9">
    <source>
        <dbReference type="PROSITE" id="PS50014"/>
    </source>
</evidence>
<dbReference type="InterPro" id="IPR001965">
    <property type="entry name" value="Znf_PHD"/>
</dbReference>
<dbReference type="InterPro" id="IPR000770">
    <property type="entry name" value="SAND_dom"/>
</dbReference>
<dbReference type="CDD" id="cd15541">
    <property type="entry name" value="PHD_TIF1_like"/>
    <property type="match status" value="1"/>
</dbReference>
<dbReference type="InterPro" id="IPR013083">
    <property type="entry name" value="Znf_RING/FYVE/PHD"/>
</dbReference>
<dbReference type="PROSITE" id="PS50014">
    <property type="entry name" value="BROMODOMAIN_2"/>
    <property type="match status" value="1"/>
</dbReference>
<keyword evidence="14" id="KW-1185">Reference proteome</keyword>
<dbReference type="Gene3D" id="3.10.390.10">
    <property type="entry name" value="SAND domain-like"/>
    <property type="match status" value="2"/>
</dbReference>
<evidence type="ECO:0000313" key="14">
    <source>
        <dbReference type="Proteomes" id="UP000824219"/>
    </source>
</evidence>
<accession>A0A9D3NLT1</accession>
<proteinExistence type="predicted"/>
<dbReference type="OrthoDB" id="1870062at2759"/>
<sequence>MPMMPMLPPLNITVAVIAQEEMNGMDPLDFLSHEELSRFFHCKKTEISCMEEPYTFLNQLRDHDLVPEHLYRKVIKIKCKSKRQDGVYEILDWLEKERGECVKLFWTCVFKNHILQKYSVLRLLRNSLLDGSFRCYMVRHDVKELSKNKQDSIQSREDKADRKKRKKSSEETEEQEEAGPSPFSNRSQKKPAKKPAFTTTSRKGEKADIWMWDLYKTHLPVTCGDKEGTLDRKKLARRGKSIQSQGQWFSAGEFVRFAGKGNGRRWKQRILCQNTPLQRLIEEGHLQCPVRRHNQKNQKIQPPDCSSEDSSPESVSSVETEGSREDLDEEGTLRQEEEEDDDEEEDSQSKFHNFALPVRCGSVSGVLYRSRFAGPLSKSIRTEEHWFSPEEFVMQELTPRERDWKEDILCHGKTFNYLIKKKILYVHSLQCRCVLCCPENKMDQENDDVCFICNSAGNLVCCDECPRAFHHHCHLPVLQDNTLGSNWLCTFCVLKTNERLWIPMTIEGVLKSLVSGNILRCEYLLLNLYKEDSLCVFTQDPSETIPRYTRVISKPMWLDQVTNKLHNKEYRTVREFVGDVRLIFQNCRIFNEDNEFGEMGARLSEIFEREFHTVFKIE</sequence>
<keyword evidence="3 7" id="KW-0863">Zinc-finger</keyword>
<name>A0A9D3NLT1_9TELE</name>
<evidence type="ECO:0000259" key="12">
    <source>
        <dbReference type="PROSITE" id="PS51414"/>
    </source>
</evidence>
<dbReference type="PROSITE" id="PS50016">
    <property type="entry name" value="ZF_PHD_2"/>
    <property type="match status" value="1"/>
</dbReference>
<dbReference type="Proteomes" id="UP000824219">
    <property type="component" value="Linkage Group LG12"/>
</dbReference>
<dbReference type="InterPro" id="IPR036427">
    <property type="entry name" value="Bromodomain-like_sf"/>
</dbReference>
<reference evidence="13 14" key="1">
    <citation type="submission" date="2021-06" db="EMBL/GenBank/DDBJ databases">
        <title>Chromosome-level genome assembly of the red-tail catfish (Hemibagrus wyckioides).</title>
        <authorList>
            <person name="Shao F."/>
        </authorList>
    </citation>
    <scope>NUCLEOTIDE SEQUENCE [LARGE SCALE GENOMIC DNA]</scope>
    <source>
        <strain evidence="13">EC202008001</strain>
        <tissue evidence="13">Blood</tissue>
    </source>
</reference>
<evidence type="ECO:0000256" key="2">
    <source>
        <dbReference type="ARBA" id="ARBA00022723"/>
    </source>
</evidence>
<evidence type="ECO:0008006" key="15">
    <source>
        <dbReference type="Google" id="ProtNLM"/>
    </source>
</evidence>
<evidence type="ECO:0000256" key="1">
    <source>
        <dbReference type="ARBA" id="ARBA00022553"/>
    </source>
</evidence>
<organism evidence="13 14">
    <name type="scientific">Hemibagrus wyckioides</name>
    <dbReference type="NCBI Taxonomy" id="337641"/>
    <lineage>
        <taxon>Eukaryota</taxon>
        <taxon>Metazoa</taxon>
        <taxon>Chordata</taxon>
        <taxon>Craniata</taxon>
        <taxon>Vertebrata</taxon>
        <taxon>Euteleostomi</taxon>
        <taxon>Actinopterygii</taxon>
        <taxon>Neopterygii</taxon>
        <taxon>Teleostei</taxon>
        <taxon>Ostariophysi</taxon>
        <taxon>Siluriformes</taxon>
        <taxon>Bagridae</taxon>
        <taxon>Hemibagrus</taxon>
    </lineage>
</organism>
<feature type="compositionally biased region" description="Acidic residues" evidence="8">
    <location>
        <begin position="336"/>
        <end position="346"/>
    </location>
</feature>
<feature type="region of interest" description="Disordered" evidence="8">
    <location>
        <begin position="147"/>
        <end position="201"/>
    </location>
</feature>
<feature type="domain" description="Bromo" evidence="9">
    <location>
        <begin position="540"/>
        <end position="598"/>
    </location>
</feature>
<feature type="compositionally biased region" description="Basic and acidic residues" evidence="8">
    <location>
        <begin position="321"/>
        <end position="335"/>
    </location>
</feature>
<dbReference type="GO" id="GO:0005634">
    <property type="term" value="C:nucleus"/>
    <property type="evidence" value="ECO:0007669"/>
    <property type="project" value="InterPro"/>
</dbReference>
<keyword evidence="1" id="KW-0597">Phosphoprotein</keyword>
<evidence type="ECO:0000256" key="7">
    <source>
        <dbReference type="PROSITE-ProRule" id="PRU00146"/>
    </source>
</evidence>
<dbReference type="SMART" id="SM00258">
    <property type="entry name" value="SAND"/>
    <property type="match status" value="2"/>
</dbReference>
<comment type="caution">
    <text evidence="13">The sequence shown here is derived from an EMBL/GenBank/DDBJ whole genome shotgun (WGS) entry which is preliminary data.</text>
</comment>
<dbReference type="Pfam" id="PF03172">
    <property type="entry name" value="HSR"/>
    <property type="match status" value="1"/>
</dbReference>
<dbReference type="GO" id="GO:0000981">
    <property type="term" value="F:DNA-binding transcription factor activity, RNA polymerase II-specific"/>
    <property type="evidence" value="ECO:0007669"/>
    <property type="project" value="TreeGrafter"/>
</dbReference>
<dbReference type="SMART" id="SM00249">
    <property type="entry name" value="PHD"/>
    <property type="match status" value="1"/>
</dbReference>
<feature type="domain" description="PHD-type" evidence="10">
    <location>
        <begin position="447"/>
        <end position="495"/>
    </location>
</feature>
<dbReference type="EMBL" id="JAHKSW010000012">
    <property type="protein sequence ID" value="KAG7325916.1"/>
    <property type="molecule type" value="Genomic_DNA"/>
</dbReference>
<evidence type="ECO:0000256" key="5">
    <source>
        <dbReference type="ARBA" id="ARBA00023117"/>
    </source>
</evidence>
<dbReference type="GO" id="GO:0003677">
    <property type="term" value="F:DNA binding"/>
    <property type="evidence" value="ECO:0007669"/>
    <property type="project" value="InterPro"/>
</dbReference>
<dbReference type="AlphaFoldDB" id="A0A9D3NLT1"/>
<dbReference type="Pfam" id="PF00439">
    <property type="entry name" value="Bromodomain"/>
    <property type="match status" value="1"/>
</dbReference>
<keyword evidence="2" id="KW-0479">Metal-binding</keyword>
<dbReference type="Gene3D" id="3.30.40.10">
    <property type="entry name" value="Zinc/RING finger domain, C3HC4 (zinc finger)"/>
    <property type="match status" value="1"/>
</dbReference>
<evidence type="ECO:0000256" key="4">
    <source>
        <dbReference type="ARBA" id="ARBA00022833"/>
    </source>
</evidence>
<dbReference type="InterPro" id="IPR001487">
    <property type="entry name" value="Bromodomain"/>
</dbReference>
<dbReference type="InterPro" id="IPR011011">
    <property type="entry name" value="Znf_FYVE_PHD"/>
</dbReference>
<dbReference type="PROSITE" id="PS50864">
    <property type="entry name" value="SAND"/>
    <property type="match status" value="2"/>
</dbReference>
<evidence type="ECO:0000256" key="6">
    <source>
        <dbReference type="PROSITE-ProRule" id="PRU00035"/>
    </source>
</evidence>
<dbReference type="GO" id="GO:0008270">
    <property type="term" value="F:zinc ion binding"/>
    <property type="evidence" value="ECO:0007669"/>
    <property type="project" value="UniProtKB-KW"/>
</dbReference>
<feature type="domain" description="SAND" evidence="11">
    <location>
        <begin position="204"/>
        <end position="287"/>
    </location>
</feature>
<dbReference type="SMART" id="SM00297">
    <property type="entry name" value="BROMO"/>
    <property type="match status" value="1"/>
</dbReference>
<dbReference type="PROSITE" id="PS51414">
    <property type="entry name" value="HSR"/>
    <property type="match status" value="1"/>
</dbReference>
<dbReference type="InterPro" id="IPR019787">
    <property type="entry name" value="Znf_PHD-finger"/>
</dbReference>
<evidence type="ECO:0000256" key="8">
    <source>
        <dbReference type="SAM" id="MobiDB-lite"/>
    </source>
</evidence>
<evidence type="ECO:0000313" key="13">
    <source>
        <dbReference type="EMBL" id="KAG7325916.1"/>
    </source>
</evidence>
<dbReference type="SUPFAM" id="SSF47370">
    <property type="entry name" value="Bromodomain"/>
    <property type="match status" value="1"/>
</dbReference>
<dbReference type="PRINTS" id="PR00503">
    <property type="entry name" value="BROMODOMAIN"/>
</dbReference>
<feature type="region of interest" description="Disordered" evidence="8">
    <location>
        <begin position="292"/>
        <end position="349"/>
    </location>
</feature>
<dbReference type="Pfam" id="PF01342">
    <property type="entry name" value="SAND"/>
    <property type="match status" value="2"/>
</dbReference>
<gene>
    <name evidence="13" type="ORF">KOW79_010841</name>
</gene>
<dbReference type="SUPFAM" id="SSF57903">
    <property type="entry name" value="FYVE/PHD zinc finger"/>
    <property type="match status" value="1"/>
</dbReference>
<dbReference type="InterPro" id="IPR004865">
    <property type="entry name" value="HSR_dom"/>
</dbReference>
<keyword evidence="4" id="KW-0862">Zinc</keyword>
<dbReference type="SUPFAM" id="SSF63763">
    <property type="entry name" value="SAND domain-like"/>
    <property type="match status" value="2"/>
</dbReference>
<feature type="domain" description="SAND" evidence="11">
    <location>
        <begin position="342"/>
        <end position="425"/>
    </location>
</feature>
<evidence type="ECO:0000256" key="3">
    <source>
        <dbReference type="ARBA" id="ARBA00022771"/>
    </source>
</evidence>
<keyword evidence="5 6" id="KW-0103">Bromodomain</keyword>
<feature type="domain" description="HSR" evidence="12">
    <location>
        <begin position="16"/>
        <end position="133"/>
    </location>
</feature>
<dbReference type="InterPro" id="IPR010919">
    <property type="entry name" value="SAND-like_dom_sf"/>
</dbReference>
<dbReference type="PANTHER" id="PTHR46386">
    <property type="entry name" value="NUCLEAR BODY PROTEIN SP140"/>
    <property type="match status" value="1"/>
</dbReference>
<evidence type="ECO:0000259" key="10">
    <source>
        <dbReference type="PROSITE" id="PS50016"/>
    </source>
</evidence>
<dbReference type="InterPro" id="IPR043563">
    <property type="entry name" value="Sp110/Sp140/Sp140L-like"/>
</dbReference>
<protein>
    <recommendedName>
        <fullName evidence="15">Nuclear body protein SP140-like protein</fullName>
    </recommendedName>
</protein>
<dbReference type="Gene3D" id="1.20.920.10">
    <property type="entry name" value="Bromodomain-like"/>
    <property type="match status" value="1"/>
</dbReference>
<dbReference type="Pfam" id="PF00628">
    <property type="entry name" value="PHD"/>
    <property type="match status" value="1"/>
</dbReference>
<feature type="compositionally biased region" description="Basic and acidic residues" evidence="8">
    <location>
        <begin position="147"/>
        <end position="161"/>
    </location>
</feature>
<dbReference type="PANTHER" id="PTHR46386:SF1">
    <property type="entry name" value="NUCLEAR BODY PROTEIN SP140-LIKE PROTEIN"/>
    <property type="match status" value="1"/>
</dbReference>